<dbReference type="Proteomes" id="UP001499987">
    <property type="component" value="Unassembled WGS sequence"/>
</dbReference>
<gene>
    <name evidence="1" type="ORF">GCM10009663_20390</name>
</gene>
<organism evidence="1 2">
    <name type="scientific">Kitasatospora arboriphila</name>
    <dbReference type="NCBI Taxonomy" id="258052"/>
    <lineage>
        <taxon>Bacteria</taxon>
        <taxon>Bacillati</taxon>
        <taxon>Actinomycetota</taxon>
        <taxon>Actinomycetes</taxon>
        <taxon>Kitasatosporales</taxon>
        <taxon>Streptomycetaceae</taxon>
        <taxon>Kitasatospora</taxon>
    </lineage>
</organism>
<keyword evidence="2" id="KW-1185">Reference proteome</keyword>
<protein>
    <submittedName>
        <fullName evidence="1">Uncharacterized protein</fullName>
    </submittedName>
</protein>
<name>A0ABN1TGT1_9ACTN</name>
<dbReference type="EMBL" id="BAAALD010000013">
    <property type="protein sequence ID" value="GAA1078329.1"/>
    <property type="molecule type" value="Genomic_DNA"/>
</dbReference>
<sequence length="53" mass="5699">MGQTEPVTGGVAHAVRLLPVLTSRRHIDLLRVCSSLAGRPRSRGRRRPVAAAV</sequence>
<dbReference type="RefSeq" id="WP_344623190.1">
    <property type="nucleotide sequence ID" value="NZ_BAAALD010000013.1"/>
</dbReference>
<evidence type="ECO:0000313" key="1">
    <source>
        <dbReference type="EMBL" id="GAA1078329.1"/>
    </source>
</evidence>
<evidence type="ECO:0000313" key="2">
    <source>
        <dbReference type="Proteomes" id="UP001499987"/>
    </source>
</evidence>
<comment type="caution">
    <text evidence="1">The sequence shown here is derived from an EMBL/GenBank/DDBJ whole genome shotgun (WGS) entry which is preliminary data.</text>
</comment>
<accession>A0ABN1TGT1</accession>
<proteinExistence type="predicted"/>
<reference evidence="1 2" key="1">
    <citation type="journal article" date="2019" name="Int. J. Syst. Evol. Microbiol.">
        <title>The Global Catalogue of Microorganisms (GCM) 10K type strain sequencing project: providing services to taxonomists for standard genome sequencing and annotation.</title>
        <authorList>
            <consortium name="The Broad Institute Genomics Platform"/>
            <consortium name="The Broad Institute Genome Sequencing Center for Infectious Disease"/>
            <person name="Wu L."/>
            <person name="Ma J."/>
        </authorList>
    </citation>
    <scope>NUCLEOTIDE SEQUENCE [LARGE SCALE GENOMIC DNA]</scope>
    <source>
        <strain evidence="1 2">JCM 13002</strain>
    </source>
</reference>